<keyword evidence="1" id="KW-0812">Transmembrane</keyword>
<evidence type="ECO:0000313" key="4">
    <source>
        <dbReference type="Proteomes" id="UP000348942"/>
    </source>
</evidence>
<accession>A0A5Q0TI51</accession>
<reference evidence="2 4" key="1">
    <citation type="submission" date="2019-10" db="EMBL/GenBank/DDBJ databases">
        <title>Vibrio sp. nov., isolated from Coralline algae surface.</title>
        <authorList>
            <person name="Geng Y."/>
            <person name="Zhang X."/>
        </authorList>
    </citation>
    <scope>NUCLEOTIDE SEQUENCE [LARGE SCALE GENOMIC DNA]</scope>
    <source>
        <strain evidence="2 4">SM1977</strain>
    </source>
</reference>
<evidence type="ECO:0000256" key="1">
    <source>
        <dbReference type="SAM" id="Phobius"/>
    </source>
</evidence>
<evidence type="ECO:0000313" key="3">
    <source>
        <dbReference type="EMBL" id="QGA66748.1"/>
    </source>
</evidence>
<dbReference type="InterPro" id="IPR020269">
    <property type="entry name" value="Phage_Mu_Releasin"/>
</dbReference>
<dbReference type="EMBL" id="CP045700">
    <property type="protein sequence ID" value="QGA66331.1"/>
    <property type="molecule type" value="Genomic_DNA"/>
</dbReference>
<feature type="transmembrane region" description="Helical" evidence="1">
    <location>
        <begin position="12"/>
        <end position="28"/>
    </location>
</feature>
<dbReference type="Proteomes" id="UP000348942">
    <property type="component" value="Chromosome 2"/>
</dbReference>
<dbReference type="AlphaFoldDB" id="A0A5Q0TI51"/>
<keyword evidence="1" id="KW-1133">Transmembrane helix</keyword>
<keyword evidence="1" id="KW-0472">Membrane</keyword>
<dbReference type="RefSeq" id="WP_153448465.1">
    <property type="nucleotide sequence ID" value="NZ_CP045700.1"/>
</dbReference>
<dbReference type="Pfam" id="PF10805">
    <property type="entry name" value="DUF2730"/>
    <property type="match status" value="1"/>
</dbReference>
<name>A0A5Q0TI51_9VIBR</name>
<gene>
    <name evidence="2" type="ORF">GFB47_12930</name>
    <name evidence="3" type="ORF">GFB47_15255</name>
</gene>
<organism evidence="2 4">
    <name type="scientific">Vibrio algicola</name>
    <dbReference type="NCBI Taxonomy" id="2662262"/>
    <lineage>
        <taxon>Bacteria</taxon>
        <taxon>Pseudomonadati</taxon>
        <taxon>Pseudomonadota</taxon>
        <taxon>Gammaproteobacteria</taxon>
        <taxon>Vibrionales</taxon>
        <taxon>Vibrionaceae</taxon>
        <taxon>Vibrio</taxon>
    </lineage>
</organism>
<protein>
    <submittedName>
        <fullName evidence="2">DUF2730 family protein</fullName>
    </submittedName>
</protein>
<dbReference type="EMBL" id="CP045700">
    <property type="protein sequence ID" value="QGA66748.1"/>
    <property type="molecule type" value="Genomic_DNA"/>
</dbReference>
<proteinExistence type="predicted"/>
<evidence type="ECO:0000313" key="2">
    <source>
        <dbReference type="EMBL" id="QGA66331.1"/>
    </source>
</evidence>
<sequence>MDINDLKVWWPIVWAGVLSVVQVIQMLLSKTYAKREDLETANQKINKINNYISSLPTHDDNHKLRLEMEVTRGEIKELRAALKPVDHLTKLLLEKEMKE</sequence>
<keyword evidence="4" id="KW-1185">Reference proteome</keyword>